<feature type="domain" description="K Homology" evidence="5">
    <location>
        <begin position="229"/>
        <end position="304"/>
    </location>
</feature>
<evidence type="ECO:0000313" key="6">
    <source>
        <dbReference type="EMBL" id="CDJ35347.1"/>
    </source>
</evidence>
<evidence type="ECO:0000256" key="3">
    <source>
        <dbReference type="SAM" id="MobiDB-lite"/>
    </source>
</evidence>
<feature type="compositionally biased region" description="Low complexity" evidence="3">
    <location>
        <begin position="548"/>
        <end position="562"/>
    </location>
</feature>
<keyword evidence="2" id="KW-0694">RNA-binding</keyword>
<dbReference type="VEuPathDB" id="ToxoDB:EMH_0025510"/>
<dbReference type="PROSITE" id="PS50084">
    <property type="entry name" value="KH_TYPE_1"/>
    <property type="match status" value="2"/>
</dbReference>
<dbReference type="OrthoDB" id="441329at2759"/>
<keyword evidence="1" id="KW-0677">Repeat</keyword>
<reference evidence="6" key="2">
    <citation type="submission" date="2013-10" db="EMBL/GenBank/DDBJ databases">
        <authorList>
            <person name="Aslett M."/>
        </authorList>
    </citation>
    <scope>NUCLEOTIDE SEQUENCE [LARGE SCALE GENOMIC DNA]</scope>
    <source>
        <strain evidence="6">Houghton</strain>
    </source>
</reference>
<evidence type="ECO:0000256" key="4">
    <source>
        <dbReference type="SAM" id="Phobius"/>
    </source>
</evidence>
<dbReference type="Pfam" id="PF00013">
    <property type="entry name" value="KH_1"/>
    <property type="match status" value="2"/>
</dbReference>
<feature type="compositionally biased region" description="Low complexity" evidence="3">
    <location>
        <begin position="408"/>
        <end position="421"/>
    </location>
</feature>
<keyword evidence="7" id="KW-1185">Reference proteome</keyword>
<sequence length="590" mass="60993">MKMGGNTPHRAQQQCVIDQAVAAPATASCTSSSSSTKLCSSNNCSTNCSSSSAGGSVHEGLYGSNTSSRCNSSSGSSTPLLPAVPQNSAMSSTMCNSSSGSSIPNVPFCLGASTAAAAADTCYCKLLVSNHLAGIIIGQAGNEIRTLKSLTGAKIVLSPHGMYFPGTSERVAALEGPETSVLHVLDWLLDKLAVASEEVASAIPPQQQQEQEKNHQQEEQQQPQQQQPAAVSLRLCVPRAVVGSLIGRSGGYIQSLRIATGASINISPLFVRAEEACAERIISIESRKAQSLRAAAFTLLKKINTHPDKASCRHVCYYRKHSFDSPLADAVAAATTSSAAGGAGAAAAAPNAEFRLRQLQQNKHREQQQQVLQQHLQQQREREMMRRRAISLVMGNSNAANLLDMHTSSSSSSSSSSSNSNIAAPAEDGFAVAFKRFCEARATAKAASKNAPPAAASAAAAGEVPMKTAPSLTRSMREVIEQSRSTCKGAAAAAATVAAVAAPAEAAAAPVGTEAAAAATAGKGPDAPWDLATCSTAAGSTDKLPTVSEDSSSTAEAEALRQQQQQQPSLTLLVLVAVFLAALLHIVSRN</sequence>
<feature type="region of interest" description="Disordered" evidence="3">
    <location>
        <begin position="403"/>
        <end position="422"/>
    </location>
</feature>
<dbReference type="EMBL" id="HG688272">
    <property type="protein sequence ID" value="CDJ35347.1"/>
    <property type="molecule type" value="Genomic_DNA"/>
</dbReference>
<dbReference type="InterPro" id="IPR036612">
    <property type="entry name" value="KH_dom_type_1_sf"/>
</dbReference>
<feature type="domain" description="K Homology" evidence="5">
    <location>
        <begin position="120"/>
        <end position="193"/>
    </location>
</feature>
<dbReference type="SUPFAM" id="SSF54791">
    <property type="entry name" value="Eukaryotic type KH-domain (KH-domain type I)"/>
    <property type="match status" value="2"/>
</dbReference>
<evidence type="ECO:0000259" key="5">
    <source>
        <dbReference type="SMART" id="SM00322"/>
    </source>
</evidence>
<organism evidence="6 7">
    <name type="scientific">Eimeria mitis</name>
    <dbReference type="NCBI Taxonomy" id="44415"/>
    <lineage>
        <taxon>Eukaryota</taxon>
        <taxon>Sar</taxon>
        <taxon>Alveolata</taxon>
        <taxon>Apicomplexa</taxon>
        <taxon>Conoidasida</taxon>
        <taxon>Coccidia</taxon>
        <taxon>Eucoccidiorida</taxon>
        <taxon>Eimeriorina</taxon>
        <taxon>Eimeriidae</taxon>
        <taxon>Eimeria</taxon>
    </lineage>
</organism>
<dbReference type="GeneID" id="25377420"/>
<dbReference type="InterPro" id="IPR004088">
    <property type="entry name" value="KH_dom_type_1"/>
</dbReference>
<keyword evidence="4" id="KW-0472">Membrane</keyword>
<dbReference type="PANTHER" id="PTHR10288">
    <property type="entry name" value="KH DOMAIN CONTAINING RNA BINDING PROTEIN"/>
    <property type="match status" value="1"/>
</dbReference>
<feature type="transmembrane region" description="Helical" evidence="4">
    <location>
        <begin position="570"/>
        <end position="587"/>
    </location>
</feature>
<dbReference type="InterPro" id="IPR004087">
    <property type="entry name" value="KH_dom"/>
</dbReference>
<feature type="region of interest" description="Disordered" evidence="3">
    <location>
        <begin position="538"/>
        <end position="562"/>
    </location>
</feature>
<dbReference type="GO" id="GO:0003723">
    <property type="term" value="F:RNA binding"/>
    <property type="evidence" value="ECO:0007669"/>
    <property type="project" value="UniProtKB-UniRule"/>
</dbReference>
<keyword evidence="4" id="KW-0812">Transmembrane</keyword>
<accession>U6KGJ1</accession>
<evidence type="ECO:0000313" key="7">
    <source>
        <dbReference type="Proteomes" id="UP000030744"/>
    </source>
</evidence>
<dbReference type="SMART" id="SM00322">
    <property type="entry name" value="KH"/>
    <property type="match status" value="2"/>
</dbReference>
<gene>
    <name evidence="6" type="ORF">EMH_0025510</name>
</gene>
<dbReference type="Proteomes" id="UP000030744">
    <property type="component" value="Unassembled WGS sequence"/>
</dbReference>
<proteinExistence type="predicted"/>
<dbReference type="PROSITE" id="PS51257">
    <property type="entry name" value="PROKAR_LIPOPROTEIN"/>
    <property type="match status" value="1"/>
</dbReference>
<dbReference type="Gene3D" id="3.30.1370.10">
    <property type="entry name" value="K Homology domain, type 1"/>
    <property type="match status" value="2"/>
</dbReference>
<evidence type="ECO:0000256" key="2">
    <source>
        <dbReference type="PROSITE-ProRule" id="PRU00117"/>
    </source>
</evidence>
<feature type="region of interest" description="Disordered" evidence="3">
    <location>
        <begin position="200"/>
        <end position="227"/>
    </location>
</feature>
<keyword evidence="4" id="KW-1133">Transmembrane helix</keyword>
<reference evidence="6" key="1">
    <citation type="submission" date="2013-10" db="EMBL/GenBank/DDBJ databases">
        <title>Genomic analysis of the causative agents of coccidiosis in chickens.</title>
        <authorList>
            <person name="Reid A.J."/>
            <person name="Blake D."/>
            <person name="Billington K."/>
            <person name="Browne H."/>
            <person name="Dunn M."/>
            <person name="Hung S."/>
            <person name="Kawahara F."/>
            <person name="Miranda-Saavedra D."/>
            <person name="Mourier T."/>
            <person name="Nagra H."/>
            <person name="Otto T.D."/>
            <person name="Rawlings N."/>
            <person name="Sanchez A."/>
            <person name="Sanders M."/>
            <person name="Subramaniam C."/>
            <person name="Tay Y."/>
            <person name="Dear P."/>
            <person name="Doerig C."/>
            <person name="Gruber A."/>
            <person name="Parkinson J."/>
            <person name="Shirley M."/>
            <person name="Wan K.L."/>
            <person name="Berriman M."/>
            <person name="Tomley F."/>
            <person name="Pain A."/>
        </authorList>
    </citation>
    <scope>NUCLEOTIDE SEQUENCE [LARGE SCALE GENOMIC DNA]</scope>
    <source>
        <strain evidence="6">Houghton</strain>
    </source>
</reference>
<evidence type="ECO:0000256" key="1">
    <source>
        <dbReference type="ARBA" id="ARBA00022737"/>
    </source>
</evidence>
<dbReference type="RefSeq" id="XP_013357908.1">
    <property type="nucleotide sequence ID" value="XM_013502454.1"/>
</dbReference>
<dbReference type="AlphaFoldDB" id="U6KGJ1"/>
<name>U6KGJ1_9EIME</name>
<protein>
    <submittedName>
        <fullName evidence="6">KH domain-containing protein, putative</fullName>
    </submittedName>
</protein>